<keyword evidence="3" id="KW-1185">Reference proteome</keyword>
<evidence type="ECO:0000313" key="3">
    <source>
        <dbReference type="Proteomes" id="UP000035760"/>
    </source>
</evidence>
<reference evidence="2" key="2">
    <citation type="submission" date="2014-03" db="EMBL/GenBank/DDBJ databases">
        <title>Candidatus Competibacter-lineage genomes retrieved from metagenomes reveal functional metabolic diversity.</title>
        <authorList>
            <person name="McIlroy S.J."/>
            <person name="Albertsen M."/>
            <person name="Andresen E.K."/>
            <person name="Saunders A.M."/>
            <person name="Kristiansen R."/>
            <person name="Stokholm-Bjerregaard M."/>
            <person name="Nielsen K.L."/>
            <person name="Nielsen P.H."/>
        </authorList>
    </citation>
    <scope>NUCLEOTIDE SEQUENCE</scope>
    <source>
        <strain evidence="2">Run_A_D11</strain>
    </source>
</reference>
<organism evidence="2 3">
    <name type="scientific">Candidatus Competibacter denitrificans Run_A_D11</name>
    <dbReference type="NCBI Taxonomy" id="1400863"/>
    <lineage>
        <taxon>Bacteria</taxon>
        <taxon>Pseudomonadati</taxon>
        <taxon>Pseudomonadota</taxon>
        <taxon>Gammaproteobacteria</taxon>
        <taxon>Candidatus Competibacteraceae</taxon>
        <taxon>Candidatus Competibacter</taxon>
    </lineage>
</organism>
<dbReference type="EMBL" id="CBTJ020000088">
    <property type="protein sequence ID" value="CDI04008.1"/>
    <property type="molecule type" value="Genomic_DNA"/>
</dbReference>
<proteinExistence type="predicted"/>
<dbReference type="RefSeq" id="WP_048675532.1">
    <property type="nucleotide sequence ID" value="NZ_CBTJ020000088.1"/>
</dbReference>
<keyword evidence="1" id="KW-0732">Signal</keyword>
<name>W6ME52_9GAMM</name>
<dbReference type="OrthoDB" id="5772588at2"/>
<protein>
    <submittedName>
        <fullName evidence="2">Chromosome partition protein Smc</fullName>
    </submittedName>
</protein>
<dbReference type="InterPro" id="IPR021793">
    <property type="entry name" value="Oprl"/>
</dbReference>
<dbReference type="STRING" id="1400863.BN873_770041"/>
<feature type="chain" id="PRO_5004880145" evidence="1">
    <location>
        <begin position="24"/>
        <end position="72"/>
    </location>
</feature>
<dbReference type="Pfam" id="PF11839">
    <property type="entry name" value="Alanine_zipper"/>
    <property type="match status" value="1"/>
</dbReference>
<accession>W6ME52</accession>
<sequence>MTFKTLAKISMLALITGLTVGCATPEVQKAQADASEAKAMARQALDAANETRSCCTANEDRLNRAFKKGMYK</sequence>
<feature type="signal peptide" evidence="1">
    <location>
        <begin position="1"/>
        <end position="23"/>
    </location>
</feature>
<dbReference type="PROSITE" id="PS51257">
    <property type="entry name" value="PROKAR_LIPOPROTEIN"/>
    <property type="match status" value="1"/>
</dbReference>
<gene>
    <name evidence="2" type="ORF">BN873_770041</name>
</gene>
<evidence type="ECO:0000256" key="1">
    <source>
        <dbReference type="SAM" id="SignalP"/>
    </source>
</evidence>
<reference evidence="2" key="1">
    <citation type="submission" date="2013-07" db="EMBL/GenBank/DDBJ databases">
        <authorList>
            <person name="McIlroy S."/>
        </authorList>
    </citation>
    <scope>NUCLEOTIDE SEQUENCE [LARGE SCALE GENOMIC DNA]</scope>
    <source>
        <strain evidence="2">Run_A_D11</strain>
    </source>
</reference>
<comment type="caution">
    <text evidence="2">The sequence shown here is derived from an EMBL/GenBank/DDBJ whole genome shotgun (WGS) entry which is preliminary data.</text>
</comment>
<evidence type="ECO:0000313" key="2">
    <source>
        <dbReference type="EMBL" id="CDI04008.1"/>
    </source>
</evidence>
<dbReference type="AlphaFoldDB" id="W6ME52"/>
<dbReference type="Proteomes" id="UP000035760">
    <property type="component" value="Unassembled WGS sequence"/>
</dbReference>